<dbReference type="PANTHER" id="PTHR37540:SF5">
    <property type="entry name" value="TRANSCRIPTION FACTOR DOMAIN-CONTAINING PROTEIN"/>
    <property type="match status" value="1"/>
</dbReference>
<dbReference type="Proteomes" id="UP000326757">
    <property type="component" value="Unassembled WGS sequence"/>
</dbReference>
<evidence type="ECO:0000313" key="2">
    <source>
        <dbReference type="Proteomes" id="UP000326757"/>
    </source>
</evidence>
<protein>
    <recommendedName>
        <fullName evidence="3">Transcription factor domain-containing protein</fullName>
    </recommendedName>
</protein>
<keyword evidence="2" id="KW-1185">Reference proteome</keyword>
<dbReference type="AlphaFoldDB" id="A0A5N6K1K5"/>
<dbReference type="PANTHER" id="PTHR37540">
    <property type="entry name" value="TRANSCRIPTION FACTOR (ACR-2), PUTATIVE-RELATED-RELATED"/>
    <property type="match status" value="1"/>
</dbReference>
<evidence type="ECO:0000313" key="1">
    <source>
        <dbReference type="EMBL" id="KAB8296002.1"/>
    </source>
</evidence>
<sequence length="198" mass="22334">MVDGLEKATAVIKNAASNITFQGQWNKFSDRIFSAAIGMSWLHPTEQVIDERRNSIWRCFRLASLVYLQVALNDLFTTSQPKGQYFQACKYRLLDTTTDWGRAIEMLARVILRGERSKTERQRRAWYVANAMIELQDFALGTWIMAESTLFSYLGSLSGKIEGGSSRQPTMTLSSNLDICSGDYISDGENGGLELFCD</sequence>
<organism evidence="1 2">
    <name type="scientific">Monilinia laxa</name>
    <name type="common">Brown rot fungus</name>
    <name type="synonym">Sclerotinia laxa</name>
    <dbReference type="NCBI Taxonomy" id="61186"/>
    <lineage>
        <taxon>Eukaryota</taxon>
        <taxon>Fungi</taxon>
        <taxon>Dikarya</taxon>
        <taxon>Ascomycota</taxon>
        <taxon>Pezizomycotina</taxon>
        <taxon>Leotiomycetes</taxon>
        <taxon>Helotiales</taxon>
        <taxon>Sclerotiniaceae</taxon>
        <taxon>Monilinia</taxon>
    </lineage>
</organism>
<dbReference type="EMBL" id="VIGI01000009">
    <property type="protein sequence ID" value="KAB8296002.1"/>
    <property type="molecule type" value="Genomic_DNA"/>
</dbReference>
<proteinExistence type="predicted"/>
<comment type="caution">
    <text evidence="1">The sequence shown here is derived from an EMBL/GenBank/DDBJ whole genome shotgun (WGS) entry which is preliminary data.</text>
</comment>
<accession>A0A5N6K1K5</accession>
<name>A0A5N6K1K5_MONLA</name>
<dbReference type="OrthoDB" id="3530929at2759"/>
<gene>
    <name evidence="1" type="ORF">EYC80_008816</name>
</gene>
<reference evidence="1 2" key="1">
    <citation type="submission" date="2019-06" db="EMBL/GenBank/DDBJ databases">
        <title>Genome Sequence of the Brown Rot Fungal Pathogen Monilinia laxa.</title>
        <authorList>
            <person name="De Miccolis Angelini R.M."/>
            <person name="Landi L."/>
            <person name="Abate D."/>
            <person name="Pollastro S."/>
            <person name="Romanazzi G."/>
            <person name="Faretra F."/>
        </authorList>
    </citation>
    <scope>NUCLEOTIDE SEQUENCE [LARGE SCALE GENOMIC DNA]</scope>
    <source>
        <strain evidence="1 2">Mlax316</strain>
    </source>
</reference>
<evidence type="ECO:0008006" key="3">
    <source>
        <dbReference type="Google" id="ProtNLM"/>
    </source>
</evidence>